<sequence>MHKPHTHEKTPVITVANEVFNLHTADHDGSPTPSLMMARASSKVLAANNSWVYAAGWDKKSPPPMW</sequence>
<protein>
    <submittedName>
        <fullName evidence="1">Uncharacterized protein</fullName>
    </submittedName>
</protein>
<evidence type="ECO:0000313" key="2">
    <source>
        <dbReference type="Proteomes" id="UP000199584"/>
    </source>
</evidence>
<proteinExistence type="predicted"/>
<accession>A0A1I6DKC2</accession>
<dbReference type="RefSeq" id="WP_092483178.1">
    <property type="nucleotide sequence ID" value="NZ_FOYM01000012.1"/>
</dbReference>
<organism evidence="1 2">
    <name type="scientific">Desulfoscipio geothermicus DSM 3669</name>
    <dbReference type="NCBI Taxonomy" id="1121426"/>
    <lineage>
        <taxon>Bacteria</taxon>
        <taxon>Bacillati</taxon>
        <taxon>Bacillota</taxon>
        <taxon>Clostridia</taxon>
        <taxon>Eubacteriales</taxon>
        <taxon>Desulfallaceae</taxon>
        <taxon>Desulfoscipio</taxon>
    </lineage>
</organism>
<gene>
    <name evidence="1" type="ORF">SAMN05660706_112100</name>
</gene>
<keyword evidence="2" id="KW-1185">Reference proteome</keyword>
<dbReference type="Proteomes" id="UP000199584">
    <property type="component" value="Unassembled WGS sequence"/>
</dbReference>
<reference evidence="2" key="1">
    <citation type="submission" date="2016-10" db="EMBL/GenBank/DDBJ databases">
        <authorList>
            <person name="Varghese N."/>
            <person name="Submissions S."/>
        </authorList>
    </citation>
    <scope>NUCLEOTIDE SEQUENCE [LARGE SCALE GENOMIC DNA]</scope>
    <source>
        <strain evidence="2">DSM 3669</strain>
    </source>
</reference>
<dbReference type="AlphaFoldDB" id="A0A1I6DKC2"/>
<dbReference type="STRING" id="39060.SAMN05660706_112100"/>
<evidence type="ECO:0000313" key="1">
    <source>
        <dbReference type="EMBL" id="SFR05808.1"/>
    </source>
</evidence>
<dbReference type="EMBL" id="FOYM01000012">
    <property type="protein sequence ID" value="SFR05808.1"/>
    <property type="molecule type" value="Genomic_DNA"/>
</dbReference>
<name>A0A1I6DKC2_9FIRM</name>